<dbReference type="RefSeq" id="WP_152125161.1">
    <property type="nucleotide sequence ID" value="NZ_WELI01000006.1"/>
</dbReference>
<gene>
    <name evidence="7" type="ORF">F5984_15460</name>
</gene>
<feature type="transmembrane region" description="Helical" evidence="5">
    <location>
        <begin position="398"/>
        <end position="431"/>
    </location>
</feature>
<dbReference type="Proteomes" id="UP000488299">
    <property type="component" value="Unassembled WGS sequence"/>
</dbReference>
<comment type="subcellular location">
    <subcellularLocation>
        <location evidence="1">Membrane</location>
        <topology evidence="1">Multi-pass membrane protein</topology>
    </subcellularLocation>
</comment>
<dbReference type="EMBL" id="WELI01000006">
    <property type="protein sequence ID" value="KAB7729048.1"/>
    <property type="molecule type" value="Genomic_DNA"/>
</dbReference>
<keyword evidence="8" id="KW-1185">Reference proteome</keyword>
<feature type="transmembrane region" description="Helical" evidence="5">
    <location>
        <begin position="91"/>
        <end position="108"/>
    </location>
</feature>
<keyword evidence="2 5" id="KW-0812">Transmembrane</keyword>
<feature type="transmembrane region" description="Helical" evidence="5">
    <location>
        <begin position="44"/>
        <end position="60"/>
    </location>
</feature>
<keyword evidence="3 5" id="KW-1133">Transmembrane helix</keyword>
<comment type="caution">
    <text evidence="7">The sequence shown here is derived from an EMBL/GenBank/DDBJ whole genome shotgun (WGS) entry which is preliminary data.</text>
</comment>
<organism evidence="7 8">
    <name type="scientific">Rudanella paleaurantiibacter</name>
    <dbReference type="NCBI Taxonomy" id="2614655"/>
    <lineage>
        <taxon>Bacteria</taxon>
        <taxon>Pseudomonadati</taxon>
        <taxon>Bacteroidota</taxon>
        <taxon>Cytophagia</taxon>
        <taxon>Cytophagales</taxon>
        <taxon>Cytophagaceae</taxon>
        <taxon>Rudanella</taxon>
    </lineage>
</organism>
<evidence type="ECO:0000313" key="7">
    <source>
        <dbReference type="EMBL" id="KAB7729048.1"/>
    </source>
</evidence>
<sequence length="525" mass="55673">MAPDLPVRHPTDHIRKDLTASVSLFLASLPLCLGIALASGGPSLSGLIAGIIGGLVVGALSDSEVSVSGPAAGLAVIVADAIRSLGSYESFLVALVLAGLIQLVLGFLKAGRLSSFFPNSVVRGMLVGIGIVIILKQIPHALGRDTDFEGDFEFQQLADRENTLTELVRAFADPAPGAVIISVVSLAILLGWSAMTNRGNRFFDWLPAALVVVVAGVGLNQLFRVSMPEWYLGDSSGHMVRIPDLSGASLSSLMNFPDLSALGSGRVYVVALTLALVASLEALLNLEASERLDPLRRVPSSSRELVAQGIGNITSGLVGGLPVTSVVVRTTTNIVSGAQTRLSTLVNGGLLLLSLFFAGSILNHIPLACLAALLIVVGVNLIKPRVLAAIYGEGMSQFIPFLVTVVGIIFTDLLIGIAMGAVVGLLFVLYTNSQASFRVIREGNNVLIKFQRDMYFLSKPQLKEALQSLRPGDSVLVDGRYATFVDSDVYTLLVDFAETAKNQGIKYELRQVTQRKRNEPTYAPI</sequence>
<evidence type="ECO:0000256" key="4">
    <source>
        <dbReference type="ARBA" id="ARBA00023136"/>
    </source>
</evidence>
<keyword evidence="4 5" id="KW-0472">Membrane</keyword>
<dbReference type="PANTHER" id="PTHR11814">
    <property type="entry name" value="SULFATE TRANSPORTER"/>
    <property type="match status" value="1"/>
</dbReference>
<dbReference type="InterPro" id="IPR036513">
    <property type="entry name" value="STAS_dom_sf"/>
</dbReference>
<dbReference type="GO" id="GO:0016020">
    <property type="term" value="C:membrane"/>
    <property type="evidence" value="ECO:0007669"/>
    <property type="project" value="UniProtKB-SubCell"/>
</dbReference>
<accession>A0A7J5TWP1</accession>
<evidence type="ECO:0000313" key="8">
    <source>
        <dbReference type="Proteomes" id="UP000488299"/>
    </source>
</evidence>
<dbReference type="PROSITE" id="PS50801">
    <property type="entry name" value="STAS"/>
    <property type="match status" value="1"/>
</dbReference>
<dbReference type="Pfam" id="PF00916">
    <property type="entry name" value="Sulfate_transp"/>
    <property type="match status" value="1"/>
</dbReference>
<dbReference type="InterPro" id="IPR001902">
    <property type="entry name" value="SLC26A/SulP_fam"/>
</dbReference>
<evidence type="ECO:0000259" key="6">
    <source>
        <dbReference type="PROSITE" id="PS50801"/>
    </source>
</evidence>
<dbReference type="InterPro" id="IPR002645">
    <property type="entry name" value="STAS_dom"/>
</dbReference>
<protein>
    <submittedName>
        <fullName evidence="7">SulP family inorganic anion transporter</fullName>
    </submittedName>
</protein>
<evidence type="ECO:0000256" key="2">
    <source>
        <dbReference type="ARBA" id="ARBA00022692"/>
    </source>
</evidence>
<dbReference type="GO" id="GO:0055085">
    <property type="term" value="P:transmembrane transport"/>
    <property type="evidence" value="ECO:0007669"/>
    <property type="project" value="InterPro"/>
</dbReference>
<dbReference type="AlphaFoldDB" id="A0A7J5TWP1"/>
<evidence type="ECO:0000256" key="3">
    <source>
        <dbReference type="ARBA" id="ARBA00022989"/>
    </source>
</evidence>
<evidence type="ECO:0000256" key="5">
    <source>
        <dbReference type="SAM" id="Phobius"/>
    </source>
</evidence>
<dbReference type="SUPFAM" id="SSF52091">
    <property type="entry name" value="SpoIIaa-like"/>
    <property type="match status" value="1"/>
</dbReference>
<evidence type="ECO:0000256" key="1">
    <source>
        <dbReference type="ARBA" id="ARBA00004141"/>
    </source>
</evidence>
<proteinExistence type="predicted"/>
<reference evidence="7 8" key="1">
    <citation type="submission" date="2019-10" db="EMBL/GenBank/DDBJ databases">
        <title>Rudanella paleaurantiibacter sp. nov., isolated from sludge.</title>
        <authorList>
            <person name="Xu S.Q."/>
        </authorList>
    </citation>
    <scope>NUCLEOTIDE SEQUENCE [LARGE SCALE GENOMIC DNA]</scope>
    <source>
        <strain evidence="7 8">HX-22-17</strain>
    </source>
</reference>
<feature type="transmembrane region" description="Helical" evidence="5">
    <location>
        <begin position="120"/>
        <end position="138"/>
    </location>
</feature>
<name>A0A7J5TWP1_9BACT</name>
<feature type="transmembrane region" description="Helical" evidence="5">
    <location>
        <begin position="350"/>
        <end position="378"/>
    </location>
</feature>
<feature type="transmembrane region" description="Helical" evidence="5">
    <location>
        <begin position="18"/>
        <end position="38"/>
    </location>
</feature>
<dbReference type="InterPro" id="IPR011547">
    <property type="entry name" value="SLC26A/SulP_dom"/>
</dbReference>
<feature type="transmembrane region" description="Helical" evidence="5">
    <location>
        <begin position="202"/>
        <end position="223"/>
    </location>
</feature>
<feature type="domain" description="STAS" evidence="6">
    <location>
        <begin position="435"/>
        <end position="509"/>
    </location>
</feature>
<feature type="transmembrane region" description="Helical" evidence="5">
    <location>
        <begin position="267"/>
        <end position="286"/>
    </location>
</feature>
<feature type="transmembrane region" description="Helical" evidence="5">
    <location>
        <begin position="175"/>
        <end position="195"/>
    </location>
</feature>